<keyword evidence="3" id="KW-1185">Reference proteome</keyword>
<dbReference type="Proteomes" id="UP001438707">
    <property type="component" value="Unassembled WGS sequence"/>
</dbReference>
<gene>
    <name evidence="2" type="ORF">WJX74_006665</name>
</gene>
<dbReference type="EMBL" id="JALJOS010000004">
    <property type="protein sequence ID" value="KAK9840278.1"/>
    <property type="molecule type" value="Genomic_DNA"/>
</dbReference>
<proteinExistence type="predicted"/>
<feature type="chain" id="PRO_5043833688" evidence="1">
    <location>
        <begin position="19"/>
        <end position="202"/>
    </location>
</feature>
<evidence type="ECO:0000313" key="3">
    <source>
        <dbReference type="Proteomes" id="UP001438707"/>
    </source>
</evidence>
<reference evidence="2 3" key="1">
    <citation type="journal article" date="2024" name="Nat. Commun.">
        <title>Phylogenomics reveals the evolutionary origins of lichenization in chlorophyte algae.</title>
        <authorList>
            <person name="Puginier C."/>
            <person name="Libourel C."/>
            <person name="Otte J."/>
            <person name="Skaloud P."/>
            <person name="Haon M."/>
            <person name="Grisel S."/>
            <person name="Petersen M."/>
            <person name="Berrin J.G."/>
            <person name="Delaux P.M."/>
            <person name="Dal Grande F."/>
            <person name="Keller J."/>
        </authorList>
    </citation>
    <scope>NUCLEOTIDE SEQUENCE [LARGE SCALE GENOMIC DNA]</scope>
    <source>
        <strain evidence="2 3">SAG 2145</strain>
    </source>
</reference>
<evidence type="ECO:0000313" key="2">
    <source>
        <dbReference type="EMBL" id="KAK9840278.1"/>
    </source>
</evidence>
<keyword evidence="1" id="KW-0732">Signal</keyword>
<accession>A0AAW1S2A7</accession>
<organism evidence="2 3">
    <name type="scientific">Apatococcus lobatus</name>
    <dbReference type="NCBI Taxonomy" id="904363"/>
    <lineage>
        <taxon>Eukaryota</taxon>
        <taxon>Viridiplantae</taxon>
        <taxon>Chlorophyta</taxon>
        <taxon>core chlorophytes</taxon>
        <taxon>Trebouxiophyceae</taxon>
        <taxon>Chlorellales</taxon>
        <taxon>Chlorellaceae</taxon>
        <taxon>Apatococcus</taxon>
    </lineage>
</organism>
<evidence type="ECO:0000256" key="1">
    <source>
        <dbReference type="SAM" id="SignalP"/>
    </source>
</evidence>
<comment type="caution">
    <text evidence="2">The sequence shown here is derived from an EMBL/GenBank/DDBJ whole genome shotgun (WGS) entry which is preliminary data.</text>
</comment>
<feature type="signal peptide" evidence="1">
    <location>
        <begin position="1"/>
        <end position="18"/>
    </location>
</feature>
<name>A0AAW1S2A7_9CHLO</name>
<protein>
    <submittedName>
        <fullName evidence="2">Uncharacterized protein</fullName>
    </submittedName>
</protein>
<sequence length="202" mass="21341">MVWLALLPLRLLEDQISAASNSFVFLKRCKKGPAFTESPLRVQHVTPAAQKLQPAAAARANQARALAKAGQFHKAAGLFQELLAEKALGGSCSLWLACSCVLHGCGDASGCQEALSTAEAYCNTPMESAEVLAMACRMPLADRQPQKAWASFRQGQDRSCILDVLSLSLANGTSRDLAASVYFTGSRILAAAAAGNLGCELQ</sequence>
<dbReference type="AlphaFoldDB" id="A0AAW1S2A7"/>